<feature type="region of interest" description="Disordered" evidence="1">
    <location>
        <begin position="279"/>
        <end position="301"/>
    </location>
</feature>
<dbReference type="AlphaFoldDB" id="A0A4V3AXR6"/>
<dbReference type="RefSeq" id="WP_133436525.1">
    <property type="nucleotide sequence ID" value="NZ_JAUFSA010000001.1"/>
</dbReference>
<dbReference type="SUPFAM" id="SSF52777">
    <property type="entry name" value="CoA-dependent acyltransferases"/>
    <property type="match status" value="1"/>
</dbReference>
<dbReference type="Proteomes" id="UP001229081">
    <property type="component" value="Unassembled WGS sequence"/>
</dbReference>
<accession>A0A4V3AXR6</accession>
<reference evidence="3" key="1">
    <citation type="submission" date="2023-06" db="EMBL/GenBank/DDBJ databases">
        <title>Identification of two novel mycobacterium reveal diversities and complexities of Mycobacterium gordonae clade.</title>
        <authorList>
            <person name="Matsumoto Y."/>
            <person name="Nakamura S."/>
            <person name="Motooka D."/>
            <person name="Fukushima K."/>
        </authorList>
    </citation>
    <scope>NUCLEOTIDE SEQUENCE</scope>
    <source>
        <strain evidence="3">TY812</strain>
    </source>
</reference>
<evidence type="ECO:0000313" key="4">
    <source>
        <dbReference type="Proteomes" id="UP001229081"/>
    </source>
</evidence>
<organism evidence="3 4">
    <name type="scientific">Mycobacterium paragordonae</name>
    <dbReference type="NCBI Taxonomy" id="1389713"/>
    <lineage>
        <taxon>Bacteria</taxon>
        <taxon>Bacillati</taxon>
        <taxon>Actinomycetota</taxon>
        <taxon>Actinomycetes</taxon>
        <taxon>Mycobacteriales</taxon>
        <taxon>Mycobacteriaceae</taxon>
        <taxon>Mycobacterium</taxon>
    </lineage>
</organism>
<gene>
    <name evidence="3" type="ORF">QXL92_16365</name>
</gene>
<protein>
    <submittedName>
        <fullName evidence="3">2-oxo acid dehydrogenase subunit E2</fullName>
    </submittedName>
</protein>
<dbReference type="InterPro" id="IPR023213">
    <property type="entry name" value="CAT-like_dom_sf"/>
</dbReference>
<dbReference type="EMBL" id="JAUFSA010000001">
    <property type="protein sequence ID" value="MDP7736317.1"/>
    <property type="molecule type" value="Genomic_DNA"/>
</dbReference>
<dbReference type="InterPro" id="IPR001078">
    <property type="entry name" value="2-oxoacid_DH_actylTfrase"/>
</dbReference>
<dbReference type="Gene3D" id="3.30.559.10">
    <property type="entry name" value="Chloramphenicol acetyltransferase-like domain"/>
    <property type="match status" value="1"/>
</dbReference>
<name>A0A4V3AXR6_9MYCO</name>
<sequence>MTETTSAIPFSVWRKIAMATWRPRTDPTISATIDVEAGQFLDYIEQVRQATGQHITPVDLVGRAAGKVVEALPGLNGRVVFGSFLPSPTVDCFFVVSLRTDPVSGVEAARTDLSGTVVRRINEKPPWAIAQELADRAGRIRHDNDPQFKKMKAMVKGLPPLLLRPLMAGVGFVTESLQLPLPFTGLEARPYGSILVSNVGTYGLDSAAAPVPNFCHVPITILLGAVTDKVLARDGQPVVRPVLPLTINLDHRFVDGYQAATMARIFREYLADPAAFDPVPAKVPSGEPESARSDAKSPATA</sequence>
<evidence type="ECO:0000313" key="3">
    <source>
        <dbReference type="EMBL" id="MDP7736317.1"/>
    </source>
</evidence>
<feature type="domain" description="2-oxoacid dehydrogenase acyltransferase catalytic" evidence="2">
    <location>
        <begin position="192"/>
        <end position="274"/>
    </location>
</feature>
<evidence type="ECO:0000259" key="2">
    <source>
        <dbReference type="Pfam" id="PF00198"/>
    </source>
</evidence>
<dbReference type="GO" id="GO:0016746">
    <property type="term" value="F:acyltransferase activity"/>
    <property type="evidence" value="ECO:0007669"/>
    <property type="project" value="InterPro"/>
</dbReference>
<dbReference type="Pfam" id="PF00198">
    <property type="entry name" value="2-oxoacid_dh"/>
    <property type="match status" value="1"/>
</dbReference>
<comment type="caution">
    <text evidence="3">The sequence shown here is derived from an EMBL/GenBank/DDBJ whole genome shotgun (WGS) entry which is preliminary data.</text>
</comment>
<evidence type="ECO:0000256" key="1">
    <source>
        <dbReference type="SAM" id="MobiDB-lite"/>
    </source>
</evidence>
<proteinExistence type="predicted"/>